<evidence type="ECO:0000313" key="3">
    <source>
        <dbReference type="Proteomes" id="UP000283210"/>
    </source>
</evidence>
<name>A0A3S2PPS0_ORYJA</name>
<reference evidence="2 3" key="1">
    <citation type="submission" date="2018-11" db="EMBL/GenBank/DDBJ databases">
        <authorList>
            <person name="Lopez-Roques C."/>
            <person name="Donnadieu C."/>
            <person name="Bouchez O."/>
            <person name="Klopp C."/>
            <person name="Cabau C."/>
            <person name="Zahm M."/>
        </authorList>
    </citation>
    <scope>NUCLEOTIDE SEQUENCE [LARGE SCALE GENOMIC DNA]</scope>
    <source>
        <strain evidence="2">RS831</strain>
        <tissue evidence="2">Whole body</tissue>
    </source>
</reference>
<sequence>MPPQFPPLSITFQPAQRDLREAPLLQKTDYPRTNAAAANRSGGSCRGENGRSWELQRAGEVNKTLSASRAGKRADTADTHRHERRLGSAGSRTFSGCAGQRRRRRARTDSPVRMTAHIPGVDSCYAADLTLRPPLYPPPPVKSRSSWGGGSGCVNTVPSGKRGRARAEGCTLLQKNTGITLRARPAAPLSSDSLLLRLLSCDNTPPPPLQLNGHTHFLAHKWSSSDNARRCNLRSKIPAQSMREIPTREGRTARIRRQEAPGHARTHSFTNIFMGGKTQNKAK</sequence>
<dbReference type="Proteomes" id="UP000283210">
    <property type="component" value="Chromosome 22"/>
</dbReference>
<accession>A0A3S2PPS0</accession>
<feature type="compositionally biased region" description="Polar residues" evidence="1">
    <location>
        <begin position="267"/>
        <end position="283"/>
    </location>
</feature>
<evidence type="ECO:0000256" key="1">
    <source>
        <dbReference type="SAM" id="MobiDB-lite"/>
    </source>
</evidence>
<feature type="region of interest" description="Disordered" evidence="1">
    <location>
        <begin position="256"/>
        <end position="283"/>
    </location>
</feature>
<protein>
    <submittedName>
        <fullName evidence="2">Uncharacterized protein</fullName>
    </submittedName>
</protein>
<dbReference type="EMBL" id="CM012458">
    <property type="protein sequence ID" value="RVE57524.1"/>
    <property type="molecule type" value="Genomic_DNA"/>
</dbReference>
<evidence type="ECO:0000313" key="2">
    <source>
        <dbReference type="EMBL" id="RVE57524.1"/>
    </source>
</evidence>
<dbReference type="AlphaFoldDB" id="A0A3S2PPS0"/>
<feature type="region of interest" description="Disordered" evidence="1">
    <location>
        <begin position="27"/>
        <end position="110"/>
    </location>
</feature>
<feature type="compositionally biased region" description="Basic and acidic residues" evidence="1">
    <location>
        <begin position="72"/>
        <end position="81"/>
    </location>
</feature>
<keyword evidence="3" id="KW-1185">Reference proteome</keyword>
<reference evidence="2 3" key="2">
    <citation type="submission" date="2019-01" db="EMBL/GenBank/DDBJ databases">
        <title>A chromosome length genome reference of the Java medaka (oryzias javanicus).</title>
        <authorList>
            <person name="Herpin A."/>
            <person name="Takehana Y."/>
            <person name="Naruse K."/>
            <person name="Ansai S."/>
            <person name="Kawaguchi M."/>
        </authorList>
    </citation>
    <scope>NUCLEOTIDE SEQUENCE [LARGE SCALE GENOMIC DNA]</scope>
    <source>
        <strain evidence="2">RS831</strain>
        <tissue evidence="2">Whole body</tissue>
    </source>
</reference>
<gene>
    <name evidence="2" type="ORF">OJAV_G00216820</name>
</gene>
<proteinExistence type="predicted"/>
<organism evidence="2 3">
    <name type="scientific">Oryzias javanicus</name>
    <name type="common">Javanese ricefish</name>
    <name type="synonym">Aplocheilus javanicus</name>
    <dbReference type="NCBI Taxonomy" id="123683"/>
    <lineage>
        <taxon>Eukaryota</taxon>
        <taxon>Metazoa</taxon>
        <taxon>Chordata</taxon>
        <taxon>Craniata</taxon>
        <taxon>Vertebrata</taxon>
        <taxon>Euteleostomi</taxon>
        <taxon>Actinopterygii</taxon>
        <taxon>Neopterygii</taxon>
        <taxon>Teleostei</taxon>
        <taxon>Neoteleostei</taxon>
        <taxon>Acanthomorphata</taxon>
        <taxon>Ovalentaria</taxon>
        <taxon>Atherinomorphae</taxon>
        <taxon>Beloniformes</taxon>
        <taxon>Adrianichthyidae</taxon>
        <taxon>Oryziinae</taxon>
        <taxon>Oryzias</taxon>
    </lineage>
</organism>